<dbReference type="InterPro" id="IPR029063">
    <property type="entry name" value="SAM-dependent_MTases_sf"/>
</dbReference>
<feature type="compositionally biased region" description="Basic and acidic residues" evidence="3">
    <location>
        <begin position="12"/>
        <end position="60"/>
    </location>
</feature>
<gene>
    <name evidence="5" type="ORF">ACFQVC_23890</name>
</gene>
<name>A0ABW2JPD2_9ACTN</name>
<dbReference type="RefSeq" id="WP_381833958.1">
    <property type="nucleotide sequence ID" value="NZ_JBHTCF010000010.1"/>
</dbReference>
<feature type="region of interest" description="Disordered" evidence="3">
    <location>
        <begin position="1"/>
        <end position="76"/>
    </location>
</feature>
<evidence type="ECO:0000313" key="6">
    <source>
        <dbReference type="Proteomes" id="UP001596523"/>
    </source>
</evidence>
<comment type="caution">
    <text evidence="5">The sequence shown here is derived from an EMBL/GenBank/DDBJ whole genome shotgun (WGS) entry which is preliminary data.</text>
</comment>
<dbReference type="Proteomes" id="UP001596523">
    <property type="component" value="Unassembled WGS sequence"/>
</dbReference>
<evidence type="ECO:0000259" key="4">
    <source>
        <dbReference type="Pfam" id="PF13649"/>
    </source>
</evidence>
<evidence type="ECO:0000313" key="5">
    <source>
        <dbReference type="EMBL" id="MFC7307253.1"/>
    </source>
</evidence>
<keyword evidence="2" id="KW-0808">Transferase</keyword>
<dbReference type="GO" id="GO:0008168">
    <property type="term" value="F:methyltransferase activity"/>
    <property type="evidence" value="ECO:0007669"/>
    <property type="project" value="UniProtKB-KW"/>
</dbReference>
<protein>
    <submittedName>
        <fullName evidence="5">Methyltransferase domain-containing protein</fullName>
    </submittedName>
</protein>
<dbReference type="PANTHER" id="PTHR43861:SF1">
    <property type="entry name" value="TRANS-ACONITATE 2-METHYLTRANSFERASE"/>
    <property type="match status" value="1"/>
</dbReference>
<dbReference type="EMBL" id="JBHTCF010000010">
    <property type="protein sequence ID" value="MFC7307253.1"/>
    <property type="molecule type" value="Genomic_DNA"/>
</dbReference>
<sequence>MHGRAAHSTAAHGRDGHAAHGHDDEHAPHGHGVGRDGHAAHGHDDEHAPHGHGVGRDGHAAHGHAAHGHGADHDGDDVQAEILDLDAEVLAEHIASITAWLPVASAPRHIVDLGSGTGAGTLALLKRFPEAKVTAVDTSAGHLHRLREKAAAAGLADRVHTVEADLDTAWPDLGTPELVWASASMHHMADPDRTLRHVRDTLAPGGLFAVVELAGFPRFLPEDAPAERPGLEERCHAALDRHHAEHMPHRGADWGPKLTAAGFTVEGERTITVNIGPPHTEAVGRYALGGLRRMRGGAADLLSPEDLAALDRLLDTDSPHSILRRDDLTVRTERMVWAARRP</sequence>
<evidence type="ECO:0000256" key="2">
    <source>
        <dbReference type="ARBA" id="ARBA00022679"/>
    </source>
</evidence>
<reference evidence="6" key="1">
    <citation type="journal article" date="2019" name="Int. J. Syst. Evol. Microbiol.">
        <title>The Global Catalogue of Microorganisms (GCM) 10K type strain sequencing project: providing services to taxonomists for standard genome sequencing and annotation.</title>
        <authorList>
            <consortium name="The Broad Institute Genomics Platform"/>
            <consortium name="The Broad Institute Genome Sequencing Center for Infectious Disease"/>
            <person name="Wu L."/>
            <person name="Ma J."/>
        </authorList>
    </citation>
    <scope>NUCLEOTIDE SEQUENCE [LARGE SCALE GENOMIC DNA]</scope>
    <source>
        <strain evidence="6">SYNS20</strain>
    </source>
</reference>
<keyword evidence="1 5" id="KW-0489">Methyltransferase</keyword>
<organism evidence="5 6">
    <name type="scientific">Streptomyces monticola</name>
    <dbReference type="NCBI Taxonomy" id="2666263"/>
    <lineage>
        <taxon>Bacteria</taxon>
        <taxon>Bacillati</taxon>
        <taxon>Actinomycetota</taxon>
        <taxon>Actinomycetes</taxon>
        <taxon>Kitasatosporales</taxon>
        <taxon>Streptomycetaceae</taxon>
        <taxon>Streptomyces</taxon>
    </lineage>
</organism>
<feature type="domain" description="Methyltransferase" evidence="4">
    <location>
        <begin position="110"/>
        <end position="206"/>
    </location>
</feature>
<dbReference type="SUPFAM" id="SSF53335">
    <property type="entry name" value="S-adenosyl-L-methionine-dependent methyltransferases"/>
    <property type="match status" value="1"/>
</dbReference>
<dbReference type="Pfam" id="PF13649">
    <property type="entry name" value="Methyltransf_25"/>
    <property type="match status" value="1"/>
</dbReference>
<dbReference type="GO" id="GO:0032259">
    <property type="term" value="P:methylation"/>
    <property type="evidence" value="ECO:0007669"/>
    <property type="project" value="UniProtKB-KW"/>
</dbReference>
<evidence type="ECO:0000256" key="3">
    <source>
        <dbReference type="SAM" id="MobiDB-lite"/>
    </source>
</evidence>
<dbReference type="CDD" id="cd02440">
    <property type="entry name" value="AdoMet_MTases"/>
    <property type="match status" value="1"/>
</dbReference>
<accession>A0ABW2JPD2</accession>
<dbReference type="Gene3D" id="3.40.50.150">
    <property type="entry name" value="Vaccinia Virus protein VP39"/>
    <property type="match status" value="1"/>
</dbReference>
<keyword evidence="6" id="KW-1185">Reference proteome</keyword>
<dbReference type="InterPro" id="IPR041698">
    <property type="entry name" value="Methyltransf_25"/>
</dbReference>
<evidence type="ECO:0000256" key="1">
    <source>
        <dbReference type="ARBA" id="ARBA00022603"/>
    </source>
</evidence>
<proteinExistence type="predicted"/>
<dbReference type="PANTHER" id="PTHR43861">
    <property type="entry name" value="TRANS-ACONITATE 2-METHYLTRANSFERASE-RELATED"/>
    <property type="match status" value="1"/>
</dbReference>